<proteinExistence type="predicted"/>
<dbReference type="Proteomes" id="UP000237481">
    <property type="component" value="Unassembled WGS sequence"/>
</dbReference>
<evidence type="ECO:0000313" key="2">
    <source>
        <dbReference type="EMBL" id="POR39657.1"/>
    </source>
</evidence>
<dbReference type="EMBL" id="PKSG01000019">
    <property type="protein sequence ID" value="POR39657.1"/>
    <property type="molecule type" value="Genomic_DNA"/>
</dbReference>
<dbReference type="AlphaFoldDB" id="A0A2S4LB55"/>
<accession>A0A2S4LB55</accession>
<gene>
    <name evidence="2" type="ORF">TPAR_00146</name>
</gene>
<feature type="non-terminal residue" evidence="2">
    <location>
        <position position="231"/>
    </location>
</feature>
<sequence length="231" mass="25358">MLGAVGARREIKDGSWPSWFEDIQRQTSSTLAPFKVRLGDYIRTGVDYSSNLIYSSNQASLRSVGRSLDSNSKWFALLSLVSSLWHGPYMLPSPTLSVRGTSARGTADSSSARDASATPTALPSAVSRTPKRVAYAVTPAPSSAARDAGLVAAMPTLKRRNRLGQLEALALAAEARPVVAGASLAAAEARRQSRQQSLRRRLRSRPRLQSLRRRARLRSLRRRPRLRSLRH</sequence>
<name>A0A2S4LB55_9HYPO</name>
<feature type="compositionally biased region" description="Low complexity" evidence="1">
    <location>
        <begin position="100"/>
        <end position="117"/>
    </location>
</feature>
<protein>
    <submittedName>
        <fullName evidence="2">Uncharacterized protein</fullName>
    </submittedName>
</protein>
<comment type="caution">
    <text evidence="2">The sequence shown here is derived from an EMBL/GenBank/DDBJ whole genome shotgun (WGS) entry which is preliminary data.</text>
</comment>
<evidence type="ECO:0000313" key="3">
    <source>
        <dbReference type="Proteomes" id="UP000237481"/>
    </source>
</evidence>
<feature type="region of interest" description="Disordered" evidence="1">
    <location>
        <begin position="96"/>
        <end position="125"/>
    </location>
</feature>
<evidence type="ECO:0000256" key="1">
    <source>
        <dbReference type="SAM" id="MobiDB-lite"/>
    </source>
</evidence>
<keyword evidence="3" id="KW-1185">Reference proteome</keyword>
<reference evidence="2 3" key="1">
    <citation type="submission" date="2018-01" db="EMBL/GenBank/DDBJ databases">
        <title>Harnessing the power of phylogenomics to disentangle the directionality and signatures of interkingdom host jumping in the parasitic fungal genus Tolypocladium.</title>
        <authorList>
            <person name="Quandt C.A."/>
            <person name="Patterson W."/>
            <person name="Spatafora J.W."/>
        </authorList>
    </citation>
    <scope>NUCLEOTIDE SEQUENCE [LARGE SCALE GENOMIC DNA]</scope>
    <source>
        <strain evidence="2 3">NRBC 100945</strain>
    </source>
</reference>
<organism evidence="2 3">
    <name type="scientific">Tolypocladium paradoxum</name>
    <dbReference type="NCBI Taxonomy" id="94208"/>
    <lineage>
        <taxon>Eukaryota</taxon>
        <taxon>Fungi</taxon>
        <taxon>Dikarya</taxon>
        <taxon>Ascomycota</taxon>
        <taxon>Pezizomycotina</taxon>
        <taxon>Sordariomycetes</taxon>
        <taxon>Hypocreomycetidae</taxon>
        <taxon>Hypocreales</taxon>
        <taxon>Ophiocordycipitaceae</taxon>
        <taxon>Tolypocladium</taxon>
    </lineage>
</organism>